<dbReference type="PANTHER" id="PTHR43736:SF1">
    <property type="entry name" value="DIHYDRONEOPTERIN TRIPHOSPHATE DIPHOSPHATASE"/>
    <property type="match status" value="1"/>
</dbReference>
<feature type="domain" description="Nudix hydrolase" evidence="3">
    <location>
        <begin position="2"/>
        <end position="145"/>
    </location>
</feature>
<dbReference type="EMBL" id="LAQT01000002">
    <property type="protein sequence ID" value="KPC54596.1"/>
    <property type="molecule type" value="Genomic_DNA"/>
</dbReference>
<dbReference type="SUPFAM" id="SSF55811">
    <property type="entry name" value="Nudix"/>
    <property type="match status" value="1"/>
</dbReference>
<dbReference type="AlphaFoldDB" id="A0A0N0XLZ6"/>
<evidence type="ECO:0000313" key="4">
    <source>
        <dbReference type="EMBL" id="KPC54596.1"/>
    </source>
</evidence>
<dbReference type="CDD" id="cd04664">
    <property type="entry name" value="NUDIX_DHNTPase_like"/>
    <property type="match status" value="1"/>
</dbReference>
<dbReference type="InterPro" id="IPR020084">
    <property type="entry name" value="NUDIX_hydrolase_CS"/>
</dbReference>
<gene>
    <name evidence="4" type="primary">nudB_2</name>
    <name evidence="4" type="ORF">WG78_03455</name>
</gene>
<dbReference type="OrthoDB" id="9804442at2"/>
<reference evidence="4 5" key="1">
    <citation type="submission" date="2015-07" db="EMBL/GenBank/DDBJ databases">
        <title>Draft genome sequence of the Amantichitinum ursilacus IGB-41, a new chitin-degrading bacterium.</title>
        <authorList>
            <person name="Kirstahler P."/>
            <person name="Guenther M."/>
            <person name="Grumaz C."/>
            <person name="Rupp S."/>
            <person name="Zibek S."/>
            <person name="Sohn K."/>
        </authorList>
    </citation>
    <scope>NUCLEOTIDE SEQUENCE [LARGE SCALE GENOMIC DNA]</scope>
    <source>
        <strain evidence="4 5">IGB-41</strain>
    </source>
</reference>
<dbReference type="PANTHER" id="PTHR43736">
    <property type="entry name" value="ADP-RIBOSE PYROPHOSPHATASE"/>
    <property type="match status" value="1"/>
</dbReference>
<dbReference type="Pfam" id="PF00293">
    <property type="entry name" value="NUDIX"/>
    <property type="match status" value="1"/>
</dbReference>
<evidence type="ECO:0000313" key="5">
    <source>
        <dbReference type="Proteomes" id="UP000037939"/>
    </source>
</evidence>
<dbReference type="InterPro" id="IPR015797">
    <property type="entry name" value="NUDIX_hydrolase-like_dom_sf"/>
</dbReference>
<organism evidence="4 5">
    <name type="scientific">Amantichitinum ursilacus</name>
    <dbReference type="NCBI Taxonomy" id="857265"/>
    <lineage>
        <taxon>Bacteria</taxon>
        <taxon>Pseudomonadati</taxon>
        <taxon>Pseudomonadota</taxon>
        <taxon>Betaproteobacteria</taxon>
        <taxon>Neisseriales</taxon>
        <taxon>Chitinibacteraceae</taxon>
        <taxon>Amantichitinum</taxon>
    </lineage>
</organism>
<dbReference type="Gene3D" id="3.90.79.10">
    <property type="entry name" value="Nucleoside Triphosphate Pyrophosphohydrolase"/>
    <property type="match status" value="1"/>
</dbReference>
<dbReference type="Proteomes" id="UP000037939">
    <property type="component" value="Unassembled WGS sequence"/>
</dbReference>
<name>A0A0N0XLZ6_9NEIS</name>
<evidence type="ECO:0000259" key="3">
    <source>
        <dbReference type="PROSITE" id="PS51462"/>
    </source>
</evidence>
<comment type="cofactor">
    <cofactor evidence="1">
        <name>Mg(2+)</name>
        <dbReference type="ChEBI" id="CHEBI:18420"/>
    </cofactor>
</comment>
<dbReference type="InterPro" id="IPR000086">
    <property type="entry name" value="NUDIX_hydrolase_dom"/>
</dbReference>
<keyword evidence="5" id="KW-1185">Reference proteome</keyword>
<dbReference type="PROSITE" id="PS51462">
    <property type="entry name" value="NUDIX"/>
    <property type="match status" value="1"/>
</dbReference>
<comment type="caution">
    <text evidence="4">The sequence shown here is derived from an EMBL/GenBank/DDBJ whole genome shotgun (WGS) entry which is preliminary data.</text>
</comment>
<evidence type="ECO:0000256" key="1">
    <source>
        <dbReference type="ARBA" id="ARBA00001946"/>
    </source>
</evidence>
<protein>
    <submittedName>
        <fullName evidence="4">Dihydroneopterin triphosphate pyrophosphatase</fullName>
        <ecNumber evidence="4">3.6.1.-</ecNumber>
    </submittedName>
</protein>
<dbReference type="EC" id="3.6.1.-" evidence="4"/>
<proteinExistence type="predicted"/>
<evidence type="ECO:0000256" key="2">
    <source>
        <dbReference type="ARBA" id="ARBA00022801"/>
    </source>
</evidence>
<sequence>MRRPLSVHVFLVCQHEQQLQYLILHRKPRPELDLPAFHQGVSGALEHGEQFADAALREVREETGYALDEVWPTGYAHAFAIKPQWRAHYGPGPQQVEEHVFVGDVTGRGNPVLSEEHGAWQWLTLQQALSLLDYGHVRECLLQADQFLSTQRVPTA</sequence>
<dbReference type="STRING" id="857265.WG78_03455"/>
<dbReference type="PROSITE" id="PS00893">
    <property type="entry name" value="NUDIX_BOX"/>
    <property type="match status" value="1"/>
</dbReference>
<keyword evidence="2 4" id="KW-0378">Hydrolase</keyword>
<dbReference type="RefSeq" id="WP_053936381.1">
    <property type="nucleotide sequence ID" value="NZ_LAQT01000002.1"/>
</dbReference>
<accession>A0A0N0XLZ6</accession>
<dbReference type="GO" id="GO:0016787">
    <property type="term" value="F:hydrolase activity"/>
    <property type="evidence" value="ECO:0007669"/>
    <property type="project" value="UniProtKB-KW"/>
</dbReference>